<gene>
    <name evidence="1" type="ORF">GCM10011430_04570</name>
</gene>
<sequence>MTNFFFTLLLGIAGGFTVHAVTMKVSFKQRTIDNKIKIFDSIIGTWVKMRNFVFAHHPGHPVDSVPLQISINFDQMYGQSQQLIGETILICEDDNLTSLINTLNERIYRTSWHLLNIHEVNTEMEKFKIDAFDAVRKMRLDIERSTRFELSDFLHIYSGLLRNKR</sequence>
<comment type="caution">
    <text evidence="1">The sequence shown here is derived from an EMBL/GenBank/DDBJ whole genome shotgun (WGS) entry which is preliminary data.</text>
</comment>
<proteinExistence type="predicted"/>
<dbReference type="AlphaFoldDB" id="A0A8J3F878"/>
<accession>A0A8J3F878</accession>
<dbReference type="Proteomes" id="UP000627205">
    <property type="component" value="Unassembled WGS sequence"/>
</dbReference>
<protein>
    <submittedName>
        <fullName evidence="1">Uncharacterized protein</fullName>
    </submittedName>
</protein>
<evidence type="ECO:0000313" key="2">
    <source>
        <dbReference type="Proteomes" id="UP000627205"/>
    </source>
</evidence>
<dbReference type="RefSeq" id="WP_188419347.1">
    <property type="nucleotide sequence ID" value="NZ_BMDP01000001.1"/>
</dbReference>
<organism evidence="1 2">
    <name type="scientific">Oxalicibacterium solurbis</name>
    <dbReference type="NCBI Taxonomy" id="69280"/>
    <lineage>
        <taxon>Bacteria</taxon>
        <taxon>Pseudomonadati</taxon>
        <taxon>Pseudomonadota</taxon>
        <taxon>Betaproteobacteria</taxon>
        <taxon>Burkholderiales</taxon>
        <taxon>Oxalobacteraceae</taxon>
        <taxon>Oxalicibacterium</taxon>
    </lineage>
</organism>
<dbReference type="EMBL" id="BMDP01000001">
    <property type="protein sequence ID" value="GGI53283.1"/>
    <property type="molecule type" value="Genomic_DNA"/>
</dbReference>
<reference evidence="1" key="2">
    <citation type="submission" date="2020-09" db="EMBL/GenBank/DDBJ databases">
        <authorList>
            <person name="Sun Q."/>
            <person name="Sedlacek I."/>
        </authorList>
    </citation>
    <scope>NUCLEOTIDE SEQUENCE</scope>
    <source>
        <strain evidence="1">CCM 7664</strain>
    </source>
</reference>
<name>A0A8J3F878_9BURK</name>
<reference evidence="1" key="1">
    <citation type="journal article" date="2014" name="Int. J. Syst. Evol. Microbiol.">
        <title>Complete genome sequence of Corynebacterium casei LMG S-19264T (=DSM 44701T), isolated from a smear-ripened cheese.</title>
        <authorList>
            <consortium name="US DOE Joint Genome Institute (JGI-PGF)"/>
            <person name="Walter F."/>
            <person name="Albersmeier A."/>
            <person name="Kalinowski J."/>
            <person name="Ruckert C."/>
        </authorList>
    </citation>
    <scope>NUCLEOTIDE SEQUENCE</scope>
    <source>
        <strain evidence="1">CCM 7664</strain>
    </source>
</reference>
<keyword evidence="2" id="KW-1185">Reference proteome</keyword>
<evidence type="ECO:0000313" key="1">
    <source>
        <dbReference type="EMBL" id="GGI53283.1"/>
    </source>
</evidence>